<dbReference type="EMBL" id="JAIWYP010000001">
    <property type="protein sequence ID" value="KAH3881653.1"/>
    <property type="molecule type" value="Genomic_DNA"/>
</dbReference>
<sequence length="155" mass="17007">MIRTHPIFRSASETPWIHKTATHSRAQLTAHGVSGHISRHVSKRVEMEPRREIGHVNTPLGIRMASHVQELTKTCSTVTPSHAQWMLYGCCGLIGQLVTPPVVEAAETVPGSASSQLINMETTVLETQQRLRHVAPTYVQSTVTGVRGVHGQHVL</sequence>
<reference evidence="1" key="1">
    <citation type="journal article" date="2019" name="bioRxiv">
        <title>The Genome of the Zebra Mussel, Dreissena polymorpha: A Resource for Invasive Species Research.</title>
        <authorList>
            <person name="McCartney M.A."/>
            <person name="Auch B."/>
            <person name="Kono T."/>
            <person name="Mallez S."/>
            <person name="Zhang Y."/>
            <person name="Obille A."/>
            <person name="Becker A."/>
            <person name="Abrahante J.E."/>
            <person name="Garbe J."/>
            <person name="Badalamenti J.P."/>
            <person name="Herman A."/>
            <person name="Mangelson H."/>
            <person name="Liachko I."/>
            <person name="Sullivan S."/>
            <person name="Sone E.D."/>
            <person name="Koren S."/>
            <person name="Silverstein K.A.T."/>
            <person name="Beckman K.B."/>
            <person name="Gohl D.M."/>
        </authorList>
    </citation>
    <scope>NUCLEOTIDE SEQUENCE</scope>
    <source>
        <strain evidence="1">Duluth1</strain>
        <tissue evidence="1">Whole animal</tissue>
    </source>
</reference>
<proteinExistence type="predicted"/>
<evidence type="ECO:0000313" key="1">
    <source>
        <dbReference type="EMBL" id="KAH3881653.1"/>
    </source>
</evidence>
<name>A0A9D4RWQ4_DREPO</name>
<accession>A0A9D4RWQ4</accession>
<protein>
    <submittedName>
        <fullName evidence="1">Uncharacterized protein</fullName>
    </submittedName>
</protein>
<reference evidence="1" key="2">
    <citation type="submission" date="2020-11" db="EMBL/GenBank/DDBJ databases">
        <authorList>
            <person name="McCartney M.A."/>
            <person name="Auch B."/>
            <person name="Kono T."/>
            <person name="Mallez S."/>
            <person name="Becker A."/>
            <person name="Gohl D.M."/>
            <person name="Silverstein K.A.T."/>
            <person name="Koren S."/>
            <person name="Bechman K.B."/>
            <person name="Herman A."/>
            <person name="Abrahante J.E."/>
            <person name="Garbe J."/>
        </authorList>
    </citation>
    <scope>NUCLEOTIDE SEQUENCE</scope>
    <source>
        <strain evidence="1">Duluth1</strain>
        <tissue evidence="1">Whole animal</tissue>
    </source>
</reference>
<comment type="caution">
    <text evidence="1">The sequence shown here is derived from an EMBL/GenBank/DDBJ whole genome shotgun (WGS) entry which is preliminary data.</text>
</comment>
<keyword evidence="2" id="KW-1185">Reference proteome</keyword>
<dbReference type="Proteomes" id="UP000828390">
    <property type="component" value="Unassembled WGS sequence"/>
</dbReference>
<dbReference type="AlphaFoldDB" id="A0A9D4RWQ4"/>
<organism evidence="1 2">
    <name type="scientific">Dreissena polymorpha</name>
    <name type="common">Zebra mussel</name>
    <name type="synonym">Mytilus polymorpha</name>
    <dbReference type="NCBI Taxonomy" id="45954"/>
    <lineage>
        <taxon>Eukaryota</taxon>
        <taxon>Metazoa</taxon>
        <taxon>Spiralia</taxon>
        <taxon>Lophotrochozoa</taxon>
        <taxon>Mollusca</taxon>
        <taxon>Bivalvia</taxon>
        <taxon>Autobranchia</taxon>
        <taxon>Heteroconchia</taxon>
        <taxon>Euheterodonta</taxon>
        <taxon>Imparidentia</taxon>
        <taxon>Neoheterodontei</taxon>
        <taxon>Myida</taxon>
        <taxon>Dreissenoidea</taxon>
        <taxon>Dreissenidae</taxon>
        <taxon>Dreissena</taxon>
    </lineage>
</organism>
<evidence type="ECO:0000313" key="2">
    <source>
        <dbReference type="Proteomes" id="UP000828390"/>
    </source>
</evidence>
<gene>
    <name evidence="1" type="ORF">DPMN_005579</name>
</gene>